<dbReference type="EMBL" id="GBRH01279064">
    <property type="protein sequence ID" value="JAD18831.1"/>
    <property type="molecule type" value="Transcribed_RNA"/>
</dbReference>
<proteinExistence type="predicted"/>
<protein>
    <submittedName>
        <fullName evidence="1">Uncharacterized protein</fullName>
    </submittedName>
</protein>
<organism evidence="1">
    <name type="scientific">Arundo donax</name>
    <name type="common">Giant reed</name>
    <name type="synonym">Donax arundinaceus</name>
    <dbReference type="NCBI Taxonomy" id="35708"/>
    <lineage>
        <taxon>Eukaryota</taxon>
        <taxon>Viridiplantae</taxon>
        <taxon>Streptophyta</taxon>
        <taxon>Embryophyta</taxon>
        <taxon>Tracheophyta</taxon>
        <taxon>Spermatophyta</taxon>
        <taxon>Magnoliopsida</taxon>
        <taxon>Liliopsida</taxon>
        <taxon>Poales</taxon>
        <taxon>Poaceae</taxon>
        <taxon>PACMAD clade</taxon>
        <taxon>Arundinoideae</taxon>
        <taxon>Arundineae</taxon>
        <taxon>Arundo</taxon>
    </lineage>
</organism>
<sequence>MKVVSFYIL</sequence>
<reference evidence="1" key="1">
    <citation type="submission" date="2014-09" db="EMBL/GenBank/DDBJ databases">
        <authorList>
            <person name="Magalhaes I.L.F."/>
            <person name="Oliveira U."/>
            <person name="Santos F.R."/>
            <person name="Vidigal T.H.D.A."/>
            <person name="Brescovit A.D."/>
            <person name="Santos A.J."/>
        </authorList>
    </citation>
    <scope>NUCLEOTIDE SEQUENCE</scope>
    <source>
        <tissue evidence="1">Shoot tissue taken approximately 20 cm above the soil surface</tissue>
    </source>
</reference>
<evidence type="ECO:0000313" key="1">
    <source>
        <dbReference type="EMBL" id="JAD18831.1"/>
    </source>
</evidence>
<accession>A0A0A9Q7U2</accession>
<name>A0A0A9Q7U2_ARUDO</name>
<reference evidence="1" key="2">
    <citation type="journal article" date="2015" name="Data Brief">
        <title>Shoot transcriptome of the giant reed, Arundo donax.</title>
        <authorList>
            <person name="Barrero R.A."/>
            <person name="Guerrero F.D."/>
            <person name="Moolhuijzen P."/>
            <person name="Goolsby J.A."/>
            <person name="Tidwell J."/>
            <person name="Bellgard S.E."/>
            <person name="Bellgard M.I."/>
        </authorList>
    </citation>
    <scope>NUCLEOTIDE SEQUENCE</scope>
    <source>
        <tissue evidence="1">Shoot tissue taken approximately 20 cm above the soil surface</tissue>
    </source>
</reference>